<proteinExistence type="predicted"/>
<dbReference type="NCBIfam" id="NF008740">
    <property type="entry name" value="PRK11770.1-2"/>
    <property type="match status" value="1"/>
</dbReference>
<reference evidence="3" key="1">
    <citation type="submission" date="2020-10" db="EMBL/GenBank/DDBJ databases">
        <authorList>
            <person name="Gilroy R."/>
        </authorList>
    </citation>
    <scope>NUCLEOTIDE SEQUENCE</scope>
    <source>
        <strain evidence="3">ChiSxjej2B14-8506</strain>
    </source>
</reference>
<feature type="transmembrane region" description="Helical" evidence="1">
    <location>
        <begin position="32"/>
        <end position="53"/>
    </location>
</feature>
<gene>
    <name evidence="3" type="ORF">IAC59_03105</name>
</gene>
<feature type="domain" description="Inner membrane component" evidence="2">
    <location>
        <begin position="4"/>
        <end position="54"/>
    </location>
</feature>
<dbReference type="PANTHER" id="PTHR42903:SF1">
    <property type="entry name" value="INNER MEMBRANE PROTEIN YCCF"/>
    <property type="match status" value="1"/>
</dbReference>
<evidence type="ECO:0000313" key="4">
    <source>
        <dbReference type="Proteomes" id="UP000824123"/>
    </source>
</evidence>
<dbReference type="GO" id="GO:0005886">
    <property type="term" value="C:plasma membrane"/>
    <property type="evidence" value="ECO:0007669"/>
    <property type="project" value="TreeGrafter"/>
</dbReference>
<dbReference type="PIRSF" id="PIRSF028777">
    <property type="entry name" value="UCP028777"/>
    <property type="match status" value="1"/>
</dbReference>
<dbReference type="InterPro" id="IPR031308">
    <property type="entry name" value="UCP028777"/>
</dbReference>
<dbReference type="AlphaFoldDB" id="A0A9D1LQQ5"/>
<evidence type="ECO:0000313" key="3">
    <source>
        <dbReference type="EMBL" id="HIU46230.1"/>
    </source>
</evidence>
<evidence type="ECO:0000259" key="2">
    <source>
        <dbReference type="Pfam" id="PF03733"/>
    </source>
</evidence>
<name>A0A9D1LQQ5_9FIRM</name>
<sequence length="119" mass="12519">MSCIGNLLWLLFAGIWLGLGWAITGVLWCCTIVGIPVGVQCFKFALLALAPFGRDVRFRGGAGSVLLNVCWLVFGGLALALASAACGVVLCCTIIGIPFGMQCFKLAQLALMPFGSDVY</sequence>
<organism evidence="3 4">
    <name type="scientific">Candidatus Fimadaptatus faecigallinarum</name>
    <dbReference type="NCBI Taxonomy" id="2840814"/>
    <lineage>
        <taxon>Bacteria</taxon>
        <taxon>Bacillati</taxon>
        <taxon>Bacillota</taxon>
        <taxon>Clostridia</taxon>
        <taxon>Eubacteriales</taxon>
        <taxon>Candidatus Fimadaptatus</taxon>
    </lineage>
</organism>
<dbReference type="Proteomes" id="UP000824123">
    <property type="component" value="Unassembled WGS sequence"/>
</dbReference>
<dbReference type="PANTHER" id="PTHR42903">
    <property type="entry name" value="INNER MEMBRANE PROTEIN YCCF"/>
    <property type="match status" value="1"/>
</dbReference>
<comment type="caution">
    <text evidence="3">The sequence shown here is derived from an EMBL/GenBank/DDBJ whole genome shotgun (WGS) entry which is preliminary data.</text>
</comment>
<keyword evidence="1" id="KW-0472">Membrane</keyword>
<dbReference type="EMBL" id="DVNK01000024">
    <property type="protein sequence ID" value="HIU46230.1"/>
    <property type="molecule type" value="Genomic_DNA"/>
</dbReference>
<dbReference type="Pfam" id="PF03733">
    <property type="entry name" value="YccF"/>
    <property type="match status" value="2"/>
</dbReference>
<dbReference type="InterPro" id="IPR052937">
    <property type="entry name" value="Inner_membrane_protein"/>
</dbReference>
<reference evidence="3" key="2">
    <citation type="journal article" date="2021" name="PeerJ">
        <title>Extensive microbial diversity within the chicken gut microbiome revealed by metagenomics and culture.</title>
        <authorList>
            <person name="Gilroy R."/>
            <person name="Ravi A."/>
            <person name="Getino M."/>
            <person name="Pursley I."/>
            <person name="Horton D.L."/>
            <person name="Alikhan N.F."/>
            <person name="Baker D."/>
            <person name="Gharbi K."/>
            <person name="Hall N."/>
            <person name="Watson M."/>
            <person name="Adriaenssens E.M."/>
            <person name="Foster-Nyarko E."/>
            <person name="Jarju S."/>
            <person name="Secka A."/>
            <person name="Antonio M."/>
            <person name="Oren A."/>
            <person name="Chaudhuri R.R."/>
            <person name="La Ragione R."/>
            <person name="Hildebrand F."/>
            <person name="Pallen M.J."/>
        </authorList>
    </citation>
    <scope>NUCLEOTIDE SEQUENCE</scope>
    <source>
        <strain evidence="3">ChiSxjej2B14-8506</strain>
    </source>
</reference>
<protein>
    <submittedName>
        <fullName evidence="3">YccF domain-containing protein</fullName>
    </submittedName>
</protein>
<dbReference type="InterPro" id="IPR005185">
    <property type="entry name" value="YccF"/>
</dbReference>
<accession>A0A9D1LQQ5</accession>
<keyword evidence="1" id="KW-0812">Transmembrane</keyword>
<keyword evidence="1" id="KW-1133">Transmembrane helix</keyword>
<feature type="transmembrane region" description="Helical" evidence="1">
    <location>
        <begin position="65"/>
        <end position="97"/>
    </location>
</feature>
<feature type="domain" description="Inner membrane component" evidence="2">
    <location>
        <begin position="66"/>
        <end position="115"/>
    </location>
</feature>
<evidence type="ECO:0000256" key="1">
    <source>
        <dbReference type="SAM" id="Phobius"/>
    </source>
</evidence>